<evidence type="ECO:0000313" key="3">
    <source>
        <dbReference type="Proteomes" id="UP001519654"/>
    </source>
</evidence>
<dbReference type="CDD" id="cd00093">
    <property type="entry name" value="HTH_XRE"/>
    <property type="match status" value="1"/>
</dbReference>
<proteinExistence type="predicted"/>
<dbReference type="InterPro" id="IPR010982">
    <property type="entry name" value="Lambda_DNA-bd_dom_sf"/>
</dbReference>
<dbReference type="SUPFAM" id="SSF47413">
    <property type="entry name" value="lambda repressor-like DNA-binding domains"/>
    <property type="match status" value="1"/>
</dbReference>
<evidence type="ECO:0000259" key="1">
    <source>
        <dbReference type="PROSITE" id="PS50943"/>
    </source>
</evidence>
<dbReference type="PROSITE" id="PS50943">
    <property type="entry name" value="HTH_CROC1"/>
    <property type="match status" value="1"/>
</dbReference>
<dbReference type="SMART" id="SM00530">
    <property type="entry name" value="HTH_XRE"/>
    <property type="match status" value="1"/>
</dbReference>
<comment type="caution">
    <text evidence="2">The sequence shown here is derived from an EMBL/GenBank/DDBJ whole genome shotgun (WGS) entry which is preliminary data.</text>
</comment>
<evidence type="ECO:0000313" key="2">
    <source>
        <dbReference type="EMBL" id="MBU2667650.1"/>
    </source>
</evidence>
<name>A0ABS5YZW2_9ACTN</name>
<dbReference type="InterPro" id="IPR043917">
    <property type="entry name" value="DUF5753"/>
</dbReference>
<dbReference type="Pfam" id="PF19054">
    <property type="entry name" value="DUF5753"/>
    <property type="match status" value="1"/>
</dbReference>
<accession>A0ABS5YZW2</accession>
<dbReference type="Pfam" id="PF13560">
    <property type="entry name" value="HTH_31"/>
    <property type="match status" value="1"/>
</dbReference>
<protein>
    <submittedName>
        <fullName evidence="2">Helix-turn-helix transcriptional regulator</fullName>
    </submittedName>
</protein>
<reference evidence="2 3" key="1">
    <citation type="submission" date="2021-06" db="EMBL/GenBank/DDBJ databases">
        <title>Actinoplanes lichenicola sp. nov., and Actinoplanes ovalisporus sp. nov., isolated from lichen in Thailand.</title>
        <authorList>
            <person name="Saeng-In P."/>
            <person name="Kanchanasin P."/>
            <person name="Yuki M."/>
            <person name="Kudo T."/>
            <person name="Ohkuma M."/>
            <person name="Phongsopitanun W."/>
            <person name="Tanasupawat S."/>
        </authorList>
    </citation>
    <scope>NUCLEOTIDE SEQUENCE [LARGE SCALE GENOMIC DNA]</scope>
    <source>
        <strain evidence="2 3">NBRC 110975</strain>
    </source>
</reference>
<dbReference type="Proteomes" id="UP001519654">
    <property type="component" value="Unassembled WGS sequence"/>
</dbReference>
<dbReference type="EMBL" id="JAHKKG010000009">
    <property type="protein sequence ID" value="MBU2667650.1"/>
    <property type="molecule type" value="Genomic_DNA"/>
</dbReference>
<sequence length="290" mass="32399">MAEGVSPTVARLRLRTALREARQAAGLTQAQVAKAMEWSLSKVIRIENGQNGISPSDLRSLLTLLEVDDAEPLLADARIVRAAHREEPPFRHTISDSLRRFIDYEADAAEIRSFAVYYLPDAVQTPEYGAALTMMQLDPGRVDAKKADALAEVRRHRADALRRRPRSARYLVVVDESALRRQVGGVAVLAGQLRHLVELTELGLLELRMLGFDHAGRIANNASFDLATVGARGQVLYRDNGTTDEVVEDRAETSQHRDLFEQLWLDAAVEDETIDFIRRRLELLEARVGV</sequence>
<dbReference type="InterPro" id="IPR001387">
    <property type="entry name" value="Cro/C1-type_HTH"/>
</dbReference>
<organism evidence="2 3">
    <name type="scientific">Paractinoplanes bogorensis</name>
    <dbReference type="NCBI Taxonomy" id="1610840"/>
    <lineage>
        <taxon>Bacteria</taxon>
        <taxon>Bacillati</taxon>
        <taxon>Actinomycetota</taxon>
        <taxon>Actinomycetes</taxon>
        <taxon>Micromonosporales</taxon>
        <taxon>Micromonosporaceae</taxon>
        <taxon>Paractinoplanes</taxon>
    </lineage>
</organism>
<feature type="domain" description="HTH cro/C1-type" evidence="1">
    <location>
        <begin position="18"/>
        <end position="73"/>
    </location>
</feature>
<dbReference type="RefSeq" id="WP_215791887.1">
    <property type="nucleotide sequence ID" value="NZ_JAHKKG010000009.1"/>
</dbReference>
<gene>
    <name evidence="2" type="ORF">KOI35_29465</name>
</gene>
<keyword evidence="3" id="KW-1185">Reference proteome</keyword>
<dbReference type="Gene3D" id="1.10.260.40">
    <property type="entry name" value="lambda repressor-like DNA-binding domains"/>
    <property type="match status" value="1"/>
</dbReference>